<name>A0AAU7YS62_9NEOP</name>
<dbReference type="GO" id="GO:0031966">
    <property type="term" value="C:mitochondrial membrane"/>
    <property type="evidence" value="ECO:0007669"/>
    <property type="project" value="UniProtKB-SubCell"/>
</dbReference>
<dbReference type="PANTHER" id="PTHR11058">
    <property type="entry name" value="NADH-UBIQUINONE OXIDOREDUCTASE CHAIN 3"/>
    <property type="match status" value="1"/>
</dbReference>
<keyword evidence="9" id="KW-1278">Translocase</keyword>
<keyword evidence="9" id="KW-0249">Electron transport</keyword>
<dbReference type="GO" id="GO:0008137">
    <property type="term" value="F:NADH dehydrogenase (ubiquinone) activity"/>
    <property type="evidence" value="ECO:0007669"/>
    <property type="project" value="UniProtKB-UniRule"/>
</dbReference>
<comment type="function">
    <text evidence="9">Core subunit of the mitochondrial membrane respiratory chain NADH dehydrogenase (Complex I) which catalyzes electron transfer from NADH through the respiratory chain, using ubiquinone as an electron acceptor. Essential for the catalytic activity of complex I.</text>
</comment>
<dbReference type="InterPro" id="IPR038430">
    <property type="entry name" value="NDAH_ubi_oxred_su3_sf"/>
</dbReference>
<proteinExistence type="inferred from homology"/>
<evidence type="ECO:0000256" key="9">
    <source>
        <dbReference type="RuleBase" id="RU003640"/>
    </source>
</evidence>
<feature type="transmembrane region" description="Helical" evidence="9">
    <location>
        <begin position="85"/>
        <end position="108"/>
    </location>
</feature>
<comment type="catalytic activity">
    <reaction evidence="8 9">
        <text>a ubiquinone + NADH + 5 H(+)(in) = a ubiquinol + NAD(+) + 4 H(+)(out)</text>
        <dbReference type="Rhea" id="RHEA:29091"/>
        <dbReference type="Rhea" id="RHEA-COMP:9565"/>
        <dbReference type="Rhea" id="RHEA-COMP:9566"/>
        <dbReference type="ChEBI" id="CHEBI:15378"/>
        <dbReference type="ChEBI" id="CHEBI:16389"/>
        <dbReference type="ChEBI" id="CHEBI:17976"/>
        <dbReference type="ChEBI" id="CHEBI:57540"/>
        <dbReference type="ChEBI" id="CHEBI:57945"/>
        <dbReference type="EC" id="7.1.1.2"/>
    </reaction>
</comment>
<feature type="transmembrane region" description="Helical" evidence="9">
    <location>
        <begin position="7"/>
        <end position="29"/>
    </location>
</feature>
<evidence type="ECO:0000256" key="2">
    <source>
        <dbReference type="ARBA" id="ARBA00008472"/>
    </source>
</evidence>
<evidence type="ECO:0000256" key="6">
    <source>
        <dbReference type="ARBA" id="ARBA00022989"/>
    </source>
</evidence>
<evidence type="ECO:0000256" key="3">
    <source>
        <dbReference type="ARBA" id="ARBA00021007"/>
    </source>
</evidence>
<evidence type="ECO:0000313" key="10">
    <source>
        <dbReference type="EMBL" id="XCA88840.1"/>
    </source>
</evidence>
<dbReference type="InterPro" id="IPR000440">
    <property type="entry name" value="NADH_UbQ/plastoQ_OxRdtase_su3"/>
</dbReference>
<protein>
    <recommendedName>
        <fullName evidence="3 9">NADH-ubiquinone oxidoreductase chain 3</fullName>
        <ecNumber evidence="9">7.1.1.2</ecNumber>
    </recommendedName>
</protein>
<dbReference type="PANTHER" id="PTHR11058:SF9">
    <property type="entry name" value="NADH-UBIQUINONE OXIDOREDUCTASE CHAIN 3"/>
    <property type="match status" value="1"/>
</dbReference>
<evidence type="ECO:0000256" key="8">
    <source>
        <dbReference type="ARBA" id="ARBA00049551"/>
    </source>
</evidence>
<keyword evidence="7 9" id="KW-0472">Membrane</keyword>
<feature type="transmembrane region" description="Helical" evidence="9">
    <location>
        <begin position="49"/>
        <end position="73"/>
    </location>
</feature>
<comment type="subcellular location">
    <subcellularLocation>
        <location evidence="1">Membrane</location>
    </subcellularLocation>
    <subcellularLocation>
        <location evidence="9">Mitochondrion membrane</location>
        <topology evidence="9">Multi-pass membrane protein</topology>
    </subcellularLocation>
</comment>
<keyword evidence="9" id="KW-0830">Ubiquinone</keyword>
<evidence type="ECO:0000256" key="7">
    <source>
        <dbReference type="ARBA" id="ARBA00023136"/>
    </source>
</evidence>
<keyword evidence="4 9" id="KW-0813">Transport</keyword>
<dbReference type="EC" id="7.1.1.2" evidence="9"/>
<keyword evidence="9" id="KW-0520">NAD</keyword>
<sequence>MLNLLMWFMLVIFVIVLLLVISVLVSHAMEPELDQNEPFECGFSNVSDMHMPFCIHFFVISLLFLVFDMELVVSLPLILMSVNMVSWLVVWLLYSFILFVGIIMEIMWGSLDWDK</sequence>
<accession>A0AAU7YS62</accession>
<dbReference type="GO" id="GO:0030964">
    <property type="term" value="C:NADH dehydrogenase complex"/>
    <property type="evidence" value="ECO:0007669"/>
    <property type="project" value="TreeGrafter"/>
</dbReference>
<evidence type="ECO:0000256" key="4">
    <source>
        <dbReference type="ARBA" id="ARBA00022448"/>
    </source>
</evidence>
<keyword evidence="9 10" id="KW-0496">Mitochondrion</keyword>
<dbReference type="AlphaFoldDB" id="A0AAU7YS62"/>
<dbReference type="Pfam" id="PF00507">
    <property type="entry name" value="Oxidored_q4"/>
    <property type="match status" value="1"/>
</dbReference>
<evidence type="ECO:0000256" key="5">
    <source>
        <dbReference type="ARBA" id="ARBA00022692"/>
    </source>
</evidence>
<reference evidence="10" key="1">
    <citation type="submission" date="2024-03" db="EMBL/GenBank/DDBJ databases">
        <authorList>
            <person name="Li R."/>
            <person name="Liu Gh."/>
        </authorList>
    </citation>
    <scope>NUCLEOTIDE SEQUENCE</scope>
</reference>
<keyword evidence="9" id="KW-0679">Respiratory chain</keyword>
<dbReference type="Gene3D" id="1.20.58.1610">
    <property type="entry name" value="NADH:ubiquinone/plastoquinone oxidoreductase, chain 3"/>
    <property type="match status" value="1"/>
</dbReference>
<comment type="similarity">
    <text evidence="2 9">Belongs to the complex I subunit 3 family.</text>
</comment>
<keyword evidence="5 9" id="KW-0812">Transmembrane</keyword>
<dbReference type="EMBL" id="PP624351">
    <property type="protein sequence ID" value="XCA88840.1"/>
    <property type="molecule type" value="Genomic_DNA"/>
</dbReference>
<gene>
    <name evidence="10" type="primary">ND3</name>
</gene>
<evidence type="ECO:0000256" key="1">
    <source>
        <dbReference type="ARBA" id="ARBA00004370"/>
    </source>
</evidence>
<keyword evidence="6 9" id="KW-1133">Transmembrane helix</keyword>
<geneLocation type="mitochondrion" evidence="10"/>
<organism evidence="10">
    <name type="scientific">Haematopinus quadripertusus</name>
    <dbReference type="NCBI Taxonomy" id="1453187"/>
    <lineage>
        <taxon>Eukaryota</taxon>
        <taxon>Metazoa</taxon>
        <taxon>Ecdysozoa</taxon>
        <taxon>Arthropoda</taxon>
        <taxon>Hexapoda</taxon>
        <taxon>Insecta</taxon>
        <taxon>Pterygota</taxon>
        <taxon>Neoptera</taxon>
        <taxon>Paraneoptera</taxon>
        <taxon>Psocodea</taxon>
        <taxon>Troctomorpha</taxon>
        <taxon>Phthiraptera</taxon>
        <taxon>Anoplura</taxon>
        <taxon>Haematopinidae</taxon>
        <taxon>Haematopinus</taxon>
    </lineage>
</organism>